<gene>
    <name evidence="7" type="ORF">DSL72_000080</name>
</gene>
<evidence type="ECO:0000256" key="2">
    <source>
        <dbReference type="ARBA" id="ARBA00022478"/>
    </source>
</evidence>
<feature type="region of interest" description="Disordered" evidence="6">
    <location>
        <begin position="1"/>
        <end position="88"/>
    </location>
</feature>
<dbReference type="InterPro" id="IPR036161">
    <property type="entry name" value="RPB6/omega-like_sf"/>
</dbReference>
<dbReference type="PANTHER" id="PTHR47227:SF5">
    <property type="entry name" value="DNA-DIRECTED RNA POLYMERASES I, II, AND III SUBUNIT RPABC2"/>
    <property type="match status" value="1"/>
</dbReference>
<keyword evidence="2" id="KW-0240">DNA-directed RNA polymerase</keyword>
<organism evidence="7 8">
    <name type="scientific">Monilinia vaccinii-corymbosi</name>
    <dbReference type="NCBI Taxonomy" id="61207"/>
    <lineage>
        <taxon>Eukaryota</taxon>
        <taxon>Fungi</taxon>
        <taxon>Dikarya</taxon>
        <taxon>Ascomycota</taxon>
        <taxon>Pezizomycotina</taxon>
        <taxon>Leotiomycetes</taxon>
        <taxon>Helotiales</taxon>
        <taxon>Sclerotiniaceae</taxon>
        <taxon>Monilinia</taxon>
    </lineage>
</organism>
<evidence type="ECO:0000256" key="3">
    <source>
        <dbReference type="ARBA" id="ARBA00023163"/>
    </source>
</evidence>
<dbReference type="InterPro" id="IPR028363">
    <property type="entry name" value="RPB6"/>
</dbReference>
<name>A0A8A3P563_9HELO</name>
<dbReference type="PIRSF" id="PIRSF500154">
    <property type="entry name" value="RPB6"/>
    <property type="match status" value="1"/>
</dbReference>
<reference evidence="7" key="1">
    <citation type="submission" date="2020-10" db="EMBL/GenBank/DDBJ databases">
        <title>Genome Sequence of Monilinia vaccinii-corymbosi Sheds Light on Mummy Berry Disease Infection of Blueberry and Mating Type.</title>
        <authorList>
            <person name="Yow A.G."/>
            <person name="Zhang Y."/>
            <person name="Bansal K."/>
            <person name="Eacker S.M."/>
            <person name="Sullivan S."/>
            <person name="Liachko I."/>
            <person name="Cubeta M.A."/>
            <person name="Rollins J.A."/>
            <person name="Ashrafi H."/>
        </authorList>
    </citation>
    <scope>NUCLEOTIDE SEQUENCE</scope>
    <source>
        <strain evidence="7">RL-1</strain>
    </source>
</reference>
<dbReference type="EMBL" id="CP063406">
    <property type="protein sequence ID" value="QSZ30526.1"/>
    <property type="molecule type" value="Genomic_DNA"/>
</dbReference>
<dbReference type="NCBIfam" id="NF002208">
    <property type="entry name" value="PRK01099.1-3"/>
    <property type="match status" value="1"/>
</dbReference>
<keyword evidence="8" id="KW-1185">Reference proteome</keyword>
<dbReference type="OrthoDB" id="259769at2759"/>
<dbReference type="PIRSF" id="PIRSF000778">
    <property type="entry name" value="RpoK/RPB6"/>
    <property type="match status" value="1"/>
</dbReference>
<dbReference type="GO" id="GO:0003899">
    <property type="term" value="F:DNA-directed RNA polymerase activity"/>
    <property type="evidence" value="ECO:0007669"/>
    <property type="project" value="InterPro"/>
</dbReference>
<dbReference type="InterPro" id="IPR006110">
    <property type="entry name" value="Pol_omega/Rpo6/RPB6"/>
</dbReference>
<comment type="subcellular location">
    <subcellularLocation>
        <location evidence="1">Nucleus</location>
    </subcellularLocation>
</comment>
<dbReference type="PROSITE" id="PS01111">
    <property type="entry name" value="RNA_POL_K_14KD"/>
    <property type="match status" value="1"/>
</dbReference>
<accession>A0A8A3P563</accession>
<dbReference type="FunFam" id="3.90.940.10:FF:000009">
    <property type="entry name" value="DNA-directed RNA polymerases I"/>
    <property type="match status" value="1"/>
</dbReference>
<sequence>MSDDEGNYDGGLSPGYDPDEPEEPDYDPEGLEENNIVSHGEVDEVVDSTQDPDQRGVVASGDLAAARAKSNIAPKDKKIPKDQRTTTPYMTKYERARILGTRALQISMNAPILVDQEGETDPLQIAIKELRDKKIPLIVRRYMPDGWYEDWTCEELLQ</sequence>
<proteinExistence type="inferred from homology"/>
<dbReference type="HAMAP" id="MF_00192">
    <property type="entry name" value="RNApol_arch_Rpo6"/>
    <property type="match status" value="1"/>
</dbReference>
<dbReference type="Pfam" id="PF01192">
    <property type="entry name" value="RNA_pol_Rpb6"/>
    <property type="match status" value="1"/>
</dbReference>
<feature type="compositionally biased region" description="Acidic residues" evidence="6">
    <location>
        <begin position="17"/>
        <end position="32"/>
    </location>
</feature>
<keyword evidence="3" id="KW-0804">Transcription</keyword>
<dbReference type="SUPFAM" id="SSF63562">
    <property type="entry name" value="RPB6/omega subunit-like"/>
    <property type="match status" value="1"/>
</dbReference>
<dbReference type="GO" id="GO:0042797">
    <property type="term" value="P:tRNA transcription by RNA polymerase III"/>
    <property type="evidence" value="ECO:0007669"/>
    <property type="project" value="TreeGrafter"/>
</dbReference>
<dbReference type="GO" id="GO:0005736">
    <property type="term" value="C:RNA polymerase I complex"/>
    <property type="evidence" value="ECO:0007669"/>
    <property type="project" value="TreeGrafter"/>
</dbReference>
<dbReference type="GO" id="GO:0005665">
    <property type="term" value="C:RNA polymerase II, core complex"/>
    <property type="evidence" value="ECO:0007669"/>
    <property type="project" value="InterPro"/>
</dbReference>
<dbReference type="Proteomes" id="UP000672032">
    <property type="component" value="Chromosome 2"/>
</dbReference>
<dbReference type="SMART" id="SM01409">
    <property type="entry name" value="RNA_pol_Rpb6"/>
    <property type="match status" value="1"/>
</dbReference>
<dbReference type="Gene3D" id="3.90.940.10">
    <property type="match status" value="1"/>
</dbReference>
<keyword evidence="4" id="KW-0539">Nucleus</keyword>
<evidence type="ECO:0000256" key="5">
    <source>
        <dbReference type="ARBA" id="ARBA00025773"/>
    </source>
</evidence>
<dbReference type="InterPro" id="IPR006111">
    <property type="entry name" value="Rpo6/Rpb6"/>
</dbReference>
<evidence type="ECO:0000313" key="8">
    <source>
        <dbReference type="Proteomes" id="UP000672032"/>
    </source>
</evidence>
<dbReference type="PANTHER" id="PTHR47227">
    <property type="entry name" value="DNA-DIRECTED RNA POLYMERASE SUBUNIT K"/>
    <property type="match status" value="1"/>
</dbReference>
<dbReference type="InterPro" id="IPR020708">
    <property type="entry name" value="DNA-dir_RNA_polK_14-18kDa_CS"/>
</dbReference>
<dbReference type="GO" id="GO:0003677">
    <property type="term" value="F:DNA binding"/>
    <property type="evidence" value="ECO:0007669"/>
    <property type="project" value="InterPro"/>
</dbReference>
<evidence type="ECO:0000313" key="7">
    <source>
        <dbReference type="EMBL" id="QSZ30526.1"/>
    </source>
</evidence>
<protein>
    <submittedName>
        <fullName evidence="7">Uncharacterized protein</fullName>
    </submittedName>
</protein>
<dbReference type="GO" id="GO:0006360">
    <property type="term" value="P:transcription by RNA polymerase I"/>
    <property type="evidence" value="ECO:0007669"/>
    <property type="project" value="TreeGrafter"/>
</dbReference>
<comment type="similarity">
    <text evidence="5">Belongs to the archaeal Rpo6/eukaryotic RPB6 RNA polymerase subunit family.</text>
</comment>
<dbReference type="GO" id="GO:0005666">
    <property type="term" value="C:RNA polymerase III complex"/>
    <property type="evidence" value="ECO:0007669"/>
    <property type="project" value="TreeGrafter"/>
</dbReference>
<evidence type="ECO:0000256" key="1">
    <source>
        <dbReference type="ARBA" id="ARBA00004123"/>
    </source>
</evidence>
<dbReference type="GO" id="GO:0006366">
    <property type="term" value="P:transcription by RNA polymerase II"/>
    <property type="evidence" value="ECO:0007669"/>
    <property type="project" value="TreeGrafter"/>
</dbReference>
<feature type="compositionally biased region" description="Basic and acidic residues" evidence="6">
    <location>
        <begin position="74"/>
        <end position="84"/>
    </location>
</feature>
<evidence type="ECO:0000256" key="4">
    <source>
        <dbReference type="ARBA" id="ARBA00023242"/>
    </source>
</evidence>
<dbReference type="AlphaFoldDB" id="A0A8A3P563"/>
<evidence type="ECO:0000256" key="6">
    <source>
        <dbReference type="SAM" id="MobiDB-lite"/>
    </source>
</evidence>